<dbReference type="PATRIC" id="fig|545697.3.peg.2117"/>
<dbReference type="InterPro" id="IPR005467">
    <property type="entry name" value="His_kinase_dom"/>
</dbReference>
<dbReference type="STRING" id="545697.HMPREF0216_02154"/>
<dbReference type="InterPro" id="IPR036890">
    <property type="entry name" value="HATPase_C_sf"/>
</dbReference>
<dbReference type="SUPFAM" id="SSF55874">
    <property type="entry name" value="ATPase domain of HSP90 chaperone/DNA topoisomerase II/histidine kinase"/>
    <property type="match status" value="1"/>
</dbReference>
<dbReference type="Pfam" id="PF14501">
    <property type="entry name" value="HATPase_c_5"/>
    <property type="match status" value="1"/>
</dbReference>
<feature type="transmembrane region" description="Helical" evidence="3">
    <location>
        <begin position="30"/>
        <end position="47"/>
    </location>
</feature>
<evidence type="ECO:0000259" key="4">
    <source>
        <dbReference type="PROSITE" id="PS50109"/>
    </source>
</evidence>
<evidence type="ECO:0000313" key="6">
    <source>
        <dbReference type="Proteomes" id="UP000010420"/>
    </source>
</evidence>
<feature type="transmembrane region" description="Helical" evidence="3">
    <location>
        <begin position="6"/>
        <end position="23"/>
    </location>
</feature>
<feature type="transmembrane region" description="Helical" evidence="3">
    <location>
        <begin position="191"/>
        <end position="210"/>
    </location>
</feature>
<feature type="transmembrane region" description="Helical" evidence="3">
    <location>
        <begin position="153"/>
        <end position="171"/>
    </location>
</feature>
<dbReference type="SMART" id="SM00387">
    <property type="entry name" value="HATPase_c"/>
    <property type="match status" value="1"/>
</dbReference>
<gene>
    <name evidence="5" type="ORF">HMPREF0216_02154</name>
</gene>
<dbReference type="Proteomes" id="UP000010420">
    <property type="component" value="Unassembled WGS sequence"/>
</dbReference>
<organism evidence="5 6">
    <name type="scientific">Clostridium celatum DSM 1785</name>
    <dbReference type="NCBI Taxonomy" id="545697"/>
    <lineage>
        <taxon>Bacteria</taxon>
        <taxon>Bacillati</taxon>
        <taxon>Bacillota</taxon>
        <taxon>Clostridia</taxon>
        <taxon>Eubacteriales</taxon>
        <taxon>Clostridiaceae</taxon>
        <taxon>Clostridium</taxon>
    </lineage>
</organism>
<dbReference type="InterPro" id="IPR003594">
    <property type="entry name" value="HATPase_dom"/>
</dbReference>
<feature type="transmembrane region" description="Helical" evidence="3">
    <location>
        <begin position="114"/>
        <end position="132"/>
    </location>
</feature>
<evidence type="ECO:0000256" key="3">
    <source>
        <dbReference type="SAM" id="Phobius"/>
    </source>
</evidence>
<dbReference type="InterPro" id="IPR032834">
    <property type="entry name" value="NatK-like_C"/>
</dbReference>
<dbReference type="GO" id="GO:0042802">
    <property type="term" value="F:identical protein binding"/>
    <property type="evidence" value="ECO:0007669"/>
    <property type="project" value="TreeGrafter"/>
</dbReference>
<keyword evidence="3" id="KW-1133">Transmembrane helix</keyword>
<dbReference type="Gene3D" id="3.30.565.10">
    <property type="entry name" value="Histidine kinase-like ATPase, C-terminal domain"/>
    <property type="match status" value="1"/>
</dbReference>
<name>L1QEK0_9CLOT</name>
<dbReference type="eggNOG" id="COG3290">
    <property type="taxonomic scope" value="Bacteria"/>
</dbReference>
<keyword evidence="3" id="KW-0812">Transmembrane</keyword>
<comment type="caution">
    <text evidence="5">The sequence shown here is derived from an EMBL/GenBank/DDBJ whole genome shotgun (WGS) entry which is preliminary data.</text>
</comment>
<dbReference type="PANTHER" id="PTHR40448">
    <property type="entry name" value="TWO-COMPONENT SENSOR HISTIDINE KINASE"/>
    <property type="match status" value="1"/>
</dbReference>
<sequence>MESVYKIVEAMSIVLIYHLVFLNKNSIRYNISRSSIITLIASIPVIMVDRVSISMLLAFILILAIITNIGVNRDIIVNFVEIILSTALALLVQLISLGTFIGISYAFFDGKFSDSISFIWFIVVLVILLSIFHLYTKDKDLQIDKFIKKYNDIIIICINTLIAFLIIRLAVEVNTILNEYIEVNAILNEYLIELGFLSFTAIFLNIFYFINKYRTNLKNKKSEIKESINPLIQELIDEMKSSEHEYKNHLNILYCMIQVCKQEELKDRAKNYIGDIFENKNLLNTLSDINNTILKAVLLSKINQAEKNNINCKHKIENDLENIPLDDSELTIILSNLLNNAIEAANKCENAKINIHTVLENNKHIIKVANSVNNFDEKTIPSLTKAKFSTKGKGRGFGLHNIKNIVEKYKGNLDIRLNDDMLEITISI</sequence>
<dbReference type="AlphaFoldDB" id="L1QEK0"/>
<keyword evidence="6" id="KW-1185">Reference proteome</keyword>
<feature type="transmembrane region" description="Helical" evidence="3">
    <location>
        <begin position="53"/>
        <end position="71"/>
    </location>
</feature>
<keyword evidence="1" id="KW-0808">Transferase</keyword>
<protein>
    <recommendedName>
        <fullName evidence="4">Histidine kinase domain-containing protein</fullName>
    </recommendedName>
</protein>
<accession>L1QEK0</accession>
<keyword evidence="1" id="KW-0418">Kinase</keyword>
<keyword evidence="2" id="KW-0902">Two-component regulatory system</keyword>
<feature type="domain" description="Histidine kinase" evidence="4">
    <location>
        <begin position="241"/>
        <end position="428"/>
    </location>
</feature>
<keyword evidence="3" id="KW-0472">Membrane</keyword>
<dbReference type="GO" id="GO:0000160">
    <property type="term" value="P:phosphorelay signal transduction system"/>
    <property type="evidence" value="ECO:0007669"/>
    <property type="project" value="UniProtKB-KW"/>
</dbReference>
<evidence type="ECO:0000256" key="1">
    <source>
        <dbReference type="ARBA" id="ARBA00022777"/>
    </source>
</evidence>
<proteinExistence type="predicted"/>
<dbReference type="OrthoDB" id="9792686at2"/>
<dbReference type="GO" id="GO:0016301">
    <property type="term" value="F:kinase activity"/>
    <property type="evidence" value="ECO:0007669"/>
    <property type="project" value="UniProtKB-KW"/>
</dbReference>
<reference evidence="5 6" key="1">
    <citation type="submission" date="2012-05" db="EMBL/GenBank/DDBJ databases">
        <authorList>
            <person name="Weinstock G."/>
            <person name="Sodergren E."/>
            <person name="Lobos E.A."/>
            <person name="Fulton L."/>
            <person name="Fulton R."/>
            <person name="Courtney L."/>
            <person name="Fronick C."/>
            <person name="O'Laughlin M."/>
            <person name="Godfrey J."/>
            <person name="Wilson R.M."/>
            <person name="Miner T."/>
            <person name="Farmer C."/>
            <person name="Delehaunty K."/>
            <person name="Cordes M."/>
            <person name="Minx P."/>
            <person name="Tomlinson C."/>
            <person name="Chen J."/>
            <person name="Wollam A."/>
            <person name="Pepin K.H."/>
            <person name="Bhonagiri V."/>
            <person name="Zhang X."/>
            <person name="Suruliraj S."/>
            <person name="Warren W."/>
            <person name="Mitreva M."/>
            <person name="Mardis E.R."/>
            <person name="Wilson R.K."/>
        </authorList>
    </citation>
    <scope>NUCLEOTIDE SEQUENCE [LARGE SCALE GENOMIC DNA]</scope>
    <source>
        <strain evidence="5 6">DSM 1785</strain>
    </source>
</reference>
<evidence type="ECO:0000256" key="2">
    <source>
        <dbReference type="ARBA" id="ARBA00023012"/>
    </source>
</evidence>
<evidence type="ECO:0000313" key="5">
    <source>
        <dbReference type="EMBL" id="EKY26115.1"/>
    </source>
</evidence>
<dbReference type="PANTHER" id="PTHR40448:SF1">
    <property type="entry name" value="TWO-COMPONENT SENSOR HISTIDINE KINASE"/>
    <property type="match status" value="1"/>
</dbReference>
<dbReference type="EMBL" id="AMEZ01000059">
    <property type="protein sequence ID" value="EKY26115.1"/>
    <property type="molecule type" value="Genomic_DNA"/>
</dbReference>
<dbReference type="RefSeq" id="WP_005213908.1">
    <property type="nucleotide sequence ID" value="NZ_KB291650.1"/>
</dbReference>
<dbReference type="HOGENOM" id="CLU_020211_16_0_9"/>
<feature type="transmembrane region" description="Helical" evidence="3">
    <location>
        <begin position="83"/>
        <end position="108"/>
    </location>
</feature>
<dbReference type="PROSITE" id="PS50109">
    <property type="entry name" value="HIS_KIN"/>
    <property type="match status" value="1"/>
</dbReference>